<dbReference type="OrthoDB" id="9784298at2"/>
<keyword evidence="3" id="KW-1185">Reference proteome</keyword>
<dbReference type="Pfam" id="PF04298">
    <property type="entry name" value="Zn_peptidase_2"/>
    <property type="match status" value="1"/>
</dbReference>
<name>A0A5B7ZYE6_9BACT</name>
<proteinExistence type="predicted"/>
<feature type="transmembrane region" description="Helical" evidence="1">
    <location>
        <begin position="199"/>
        <end position="222"/>
    </location>
</feature>
<accession>A0A5B7ZYE6</accession>
<dbReference type="InterPro" id="IPR007395">
    <property type="entry name" value="Zn_peptidase_2"/>
</dbReference>
<feature type="transmembrane region" description="Helical" evidence="1">
    <location>
        <begin position="6"/>
        <end position="26"/>
    </location>
</feature>
<feature type="transmembrane region" description="Helical" evidence="1">
    <location>
        <begin position="134"/>
        <end position="159"/>
    </location>
</feature>
<evidence type="ECO:0000256" key="1">
    <source>
        <dbReference type="SAM" id="Phobius"/>
    </source>
</evidence>
<dbReference type="PANTHER" id="PTHR36434:SF1">
    <property type="entry name" value="MEMBRANE PROTEASE YUGP-RELATED"/>
    <property type="match status" value="1"/>
</dbReference>
<protein>
    <submittedName>
        <fullName evidence="2">Zinc metallopeptidase</fullName>
    </submittedName>
</protein>
<sequence length="232" mass="25626">MYYNASPIYFLVILAMIVSWLIQWRLRSKFSQYAKVGLHSGLSGRQIAELMLADHGITDVRVISSEGKLTDHYNPADKTVNLSEAVYEERSAAAAAVAAHECGHAVQHATAYSMLQFRSAMVPALSAVSKFMPFILLAGIFMIRTTLIPLGLGIALFSLTTLFSFVTLPVEFDASRRALAWIDKRGIVTPQEHAMAKDALWWAAMTYVVAALASLATLLYYVSIFMGSRGRR</sequence>
<keyword evidence="1" id="KW-0812">Transmembrane</keyword>
<dbReference type="Proteomes" id="UP000305398">
    <property type="component" value="Chromosome"/>
</dbReference>
<dbReference type="PANTHER" id="PTHR36434">
    <property type="entry name" value="MEMBRANE PROTEASE YUGP-RELATED"/>
    <property type="match status" value="1"/>
</dbReference>
<dbReference type="AlphaFoldDB" id="A0A5B7ZYE6"/>
<keyword evidence="1" id="KW-1133">Transmembrane helix</keyword>
<dbReference type="RefSeq" id="WP_139515216.1">
    <property type="nucleotide sequence ID" value="NZ_CP040896.1"/>
</dbReference>
<evidence type="ECO:0000313" key="3">
    <source>
        <dbReference type="Proteomes" id="UP000305398"/>
    </source>
</evidence>
<evidence type="ECO:0000313" key="2">
    <source>
        <dbReference type="EMBL" id="QDA60038.1"/>
    </source>
</evidence>
<dbReference type="EMBL" id="CP040896">
    <property type="protein sequence ID" value="QDA60038.1"/>
    <property type="molecule type" value="Genomic_DNA"/>
</dbReference>
<reference evidence="2 3" key="1">
    <citation type="submission" date="2019-06" db="EMBL/GenBank/DDBJ databases">
        <authorList>
            <person name="Srinivasan S."/>
        </authorList>
    </citation>
    <scope>NUCLEOTIDE SEQUENCE [LARGE SCALE GENOMIC DNA]</scope>
    <source>
        <strain evidence="2 3">17J68-5</strain>
    </source>
</reference>
<dbReference type="KEGG" id="hyj:FHG12_07915"/>
<gene>
    <name evidence="2" type="ORF">FHG12_07915</name>
</gene>
<keyword evidence="1" id="KW-0472">Membrane</keyword>
<organism evidence="2 3">
    <name type="scientific">Hymenobacter jejuensis</name>
    <dbReference type="NCBI Taxonomy" id="2502781"/>
    <lineage>
        <taxon>Bacteria</taxon>
        <taxon>Pseudomonadati</taxon>
        <taxon>Bacteroidota</taxon>
        <taxon>Cytophagia</taxon>
        <taxon>Cytophagales</taxon>
        <taxon>Hymenobacteraceae</taxon>
        <taxon>Hymenobacter</taxon>
    </lineage>
</organism>